<reference evidence="1 2" key="1">
    <citation type="submission" date="2010-04" db="EMBL/GenBank/DDBJ databases">
        <authorList>
            <person name="Qin X."/>
            <person name="Bachman B."/>
            <person name="Battles P."/>
            <person name="Bell A."/>
            <person name="Bess C."/>
            <person name="Bickham C."/>
            <person name="Chaboub L."/>
            <person name="Chen D."/>
            <person name="Coyle M."/>
            <person name="Deiros D.R."/>
            <person name="Dinh H."/>
            <person name="Forbes L."/>
            <person name="Fowler G."/>
            <person name="Francisco L."/>
            <person name="Fu Q."/>
            <person name="Gubbala S."/>
            <person name="Hale W."/>
            <person name="Han Y."/>
            <person name="Hemphill L."/>
            <person name="Highlander S.K."/>
            <person name="Hirani K."/>
            <person name="Hogues M."/>
            <person name="Jackson L."/>
            <person name="Jakkamsetti A."/>
            <person name="Javaid M."/>
            <person name="Jiang H."/>
            <person name="Korchina V."/>
            <person name="Kovar C."/>
            <person name="Lara F."/>
            <person name="Lee S."/>
            <person name="Mata R."/>
            <person name="Mathew T."/>
            <person name="Moen C."/>
            <person name="Morales K."/>
            <person name="Munidasa M."/>
            <person name="Nazareth L."/>
            <person name="Ngo R."/>
            <person name="Nguyen L."/>
            <person name="Okwuonu G."/>
            <person name="Ongeri F."/>
            <person name="Patil S."/>
            <person name="Petrosino J."/>
            <person name="Pham C."/>
            <person name="Pham P."/>
            <person name="Pu L.-L."/>
            <person name="Puazo M."/>
            <person name="Raj R."/>
            <person name="Reid J."/>
            <person name="Rouhana J."/>
            <person name="Saada N."/>
            <person name="Shang Y."/>
            <person name="Simmons D."/>
            <person name="Thornton R."/>
            <person name="Warren J."/>
            <person name="Weissenberger G."/>
            <person name="Zhang J."/>
            <person name="Zhang L."/>
            <person name="Zhou C."/>
            <person name="Zhu D."/>
            <person name="Muzny D."/>
            <person name="Worley K."/>
            <person name="Gibbs R."/>
        </authorList>
    </citation>
    <scope>NUCLEOTIDE SEQUENCE [LARGE SCALE GENOMIC DNA]</scope>
    <source>
        <strain evidence="1 2">ATCC 49957</strain>
    </source>
</reference>
<name>D5RM58_9PROT</name>
<organism evidence="1 2">
    <name type="scientific">Pseudoroseomonas cervicalis ATCC 49957</name>
    <dbReference type="NCBI Taxonomy" id="525371"/>
    <lineage>
        <taxon>Bacteria</taxon>
        <taxon>Pseudomonadati</taxon>
        <taxon>Pseudomonadota</taxon>
        <taxon>Alphaproteobacteria</taxon>
        <taxon>Acetobacterales</taxon>
        <taxon>Roseomonadaceae</taxon>
        <taxon>Roseomonas</taxon>
    </lineage>
</organism>
<protein>
    <submittedName>
        <fullName evidence="1">Uncharacterized protein</fullName>
    </submittedName>
</protein>
<dbReference type="Proteomes" id="UP000005324">
    <property type="component" value="Unassembled WGS sequence"/>
</dbReference>
<gene>
    <name evidence="1" type="ORF">HMPREF0731_2169</name>
</gene>
<sequence length="89" mass="9150">MPAPSLMLGEAVALAILQAFLGDGAKLLPADTRVGQIQRHAAAAALRQAGFPACAAQQPQGSWAVLSSARALALLEARPPVAPDQLEVR</sequence>
<accession>D5RM58</accession>
<dbReference type="AlphaFoldDB" id="D5RM58"/>
<proteinExistence type="predicted"/>
<keyword evidence="2" id="KW-1185">Reference proteome</keyword>
<comment type="caution">
    <text evidence="1">The sequence shown here is derived from an EMBL/GenBank/DDBJ whole genome shotgun (WGS) entry which is preliminary data.</text>
</comment>
<evidence type="ECO:0000313" key="2">
    <source>
        <dbReference type="Proteomes" id="UP000005324"/>
    </source>
</evidence>
<evidence type="ECO:0000313" key="1">
    <source>
        <dbReference type="EMBL" id="EFH11610.1"/>
    </source>
</evidence>
<dbReference type="HOGENOM" id="CLU_2452707_0_0_5"/>
<dbReference type="EMBL" id="ADVL01000351">
    <property type="protein sequence ID" value="EFH11610.1"/>
    <property type="molecule type" value="Genomic_DNA"/>
</dbReference>